<dbReference type="Gene3D" id="1.20.5.1930">
    <property type="match status" value="1"/>
</dbReference>
<dbReference type="KEGG" id="halt:IM660_12275"/>
<dbReference type="Pfam" id="PF07730">
    <property type="entry name" value="HisKA_3"/>
    <property type="match status" value="1"/>
</dbReference>
<dbReference type="Proteomes" id="UP000593758">
    <property type="component" value="Chromosome"/>
</dbReference>
<proteinExistence type="predicted"/>
<dbReference type="Pfam" id="PF13581">
    <property type="entry name" value="HATPase_c_2"/>
    <property type="match status" value="1"/>
</dbReference>
<keyword evidence="6" id="KW-1185">Reference proteome</keyword>
<reference evidence="5 6" key="1">
    <citation type="submission" date="2020-10" db="EMBL/GenBank/DDBJ databases">
        <title>Haloactinobacterium sp. RN3S43, a bacterium isolated from saline soil.</title>
        <authorList>
            <person name="Sun J.-Q."/>
        </authorList>
    </citation>
    <scope>NUCLEOTIDE SEQUENCE [LARGE SCALE GENOMIC DNA]</scope>
    <source>
        <strain evidence="5 6">RN3S43</strain>
    </source>
</reference>
<evidence type="ECO:0000256" key="1">
    <source>
        <dbReference type="ARBA" id="ARBA00022679"/>
    </source>
</evidence>
<evidence type="ECO:0000256" key="3">
    <source>
        <dbReference type="ARBA" id="ARBA00023012"/>
    </source>
</evidence>
<dbReference type="SMART" id="SM00065">
    <property type="entry name" value="GAF"/>
    <property type="match status" value="2"/>
</dbReference>
<dbReference type="GO" id="GO:0046983">
    <property type="term" value="F:protein dimerization activity"/>
    <property type="evidence" value="ECO:0007669"/>
    <property type="project" value="InterPro"/>
</dbReference>
<dbReference type="PANTHER" id="PTHR24421:SF56">
    <property type="entry name" value="OXYGEN SENSOR HISTIDINE KINASE RESPONSE REGULATOR DOST"/>
    <property type="match status" value="1"/>
</dbReference>
<dbReference type="EMBL" id="CP063169">
    <property type="protein sequence ID" value="QOR69463.1"/>
    <property type="molecule type" value="Genomic_DNA"/>
</dbReference>
<feature type="domain" description="GAF" evidence="4">
    <location>
        <begin position="183"/>
        <end position="326"/>
    </location>
</feature>
<keyword evidence="3" id="KW-0902">Two-component regulatory system</keyword>
<dbReference type="InterPro" id="IPR036890">
    <property type="entry name" value="HATPase_C_sf"/>
</dbReference>
<dbReference type="InterPro" id="IPR029016">
    <property type="entry name" value="GAF-like_dom_sf"/>
</dbReference>
<feature type="domain" description="GAF" evidence="4">
    <location>
        <begin position="20"/>
        <end position="162"/>
    </location>
</feature>
<dbReference type="RefSeq" id="WP_193495862.1">
    <property type="nucleotide sequence ID" value="NZ_CP063169.1"/>
</dbReference>
<dbReference type="GO" id="GO:0000155">
    <property type="term" value="F:phosphorelay sensor kinase activity"/>
    <property type="evidence" value="ECO:0007669"/>
    <property type="project" value="InterPro"/>
</dbReference>
<dbReference type="AlphaFoldDB" id="A0A7M1SS95"/>
<dbReference type="Gene3D" id="3.30.450.40">
    <property type="match status" value="2"/>
</dbReference>
<dbReference type="GO" id="GO:0016020">
    <property type="term" value="C:membrane"/>
    <property type="evidence" value="ECO:0007669"/>
    <property type="project" value="InterPro"/>
</dbReference>
<evidence type="ECO:0000313" key="5">
    <source>
        <dbReference type="EMBL" id="QOR69463.1"/>
    </source>
</evidence>
<evidence type="ECO:0000259" key="4">
    <source>
        <dbReference type="SMART" id="SM00065"/>
    </source>
</evidence>
<sequence>MRPAPAEMLQAMLAVTSHLELEEVLRNVVEAAADLTGAPYAAIGVLDAAGGVETHIETGDAPHVQALLTHPHGVEVLEAIGTEPLLLDDLVDHPRFADLPPGHPRTARFLGVQVRVRGQVYGRLYVAGKSEPFTDDDAAGVHLLATAAGVAVQNARLYEAARTRERWLAVGQEITTTLLSGTEIEDALALIARRVRQVAKADTALLVLPGVGSDWVIEFADGDPVGDLVGIVMPPNGRAMTVLRDGYGIIVDSFARARNLRVPQFGRYGPSLYAPLMAGDEGLGVLILLRHTGAVEFTENELTIAESIARQAALAITLSQARQAENLADLLSERSRIASDLHDLAIQQLFATGLRLGHLQDQLSEPQAEELQEALDGVDEAVGQIRRIVHALRTEEERLPLQARVERELAHARTALGLQVGFTVTTDLAGVEEDLADDIVAVVREGLANAARHARAEHVAVTISARGGQGQLLVVTVADDGVGPDLSVTRRSGLANLAGRARRHAGTCSLHAGAGPGARRGAQLIWTAAPAQLYPQ</sequence>
<protein>
    <submittedName>
        <fullName evidence="5">GAF domain-containing protein</fullName>
    </submittedName>
</protein>
<dbReference type="InterPro" id="IPR003594">
    <property type="entry name" value="HATPase_dom"/>
</dbReference>
<accession>A0A7M1SS95</accession>
<dbReference type="CDD" id="cd16917">
    <property type="entry name" value="HATPase_UhpB-NarQ-NarX-like"/>
    <property type="match status" value="1"/>
</dbReference>
<gene>
    <name evidence="5" type="ORF">IM660_12275</name>
</gene>
<evidence type="ECO:0000256" key="2">
    <source>
        <dbReference type="ARBA" id="ARBA00022777"/>
    </source>
</evidence>
<dbReference type="InterPro" id="IPR050482">
    <property type="entry name" value="Sensor_HK_TwoCompSys"/>
</dbReference>
<keyword evidence="1" id="KW-0808">Transferase</keyword>
<keyword evidence="2" id="KW-0418">Kinase</keyword>
<dbReference type="SUPFAM" id="SSF55874">
    <property type="entry name" value="ATPase domain of HSP90 chaperone/DNA topoisomerase II/histidine kinase"/>
    <property type="match status" value="1"/>
</dbReference>
<dbReference type="Pfam" id="PF13185">
    <property type="entry name" value="GAF_2"/>
    <property type="match status" value="1"/>
</dbReference>
<dbReference type="Pfam" id="PF01590">
    <property type="entry name" value="GAF"/>
    <property type="match status" value="1"/>
</dbReference>
<evidence type="ECO:0000313" key="6">
    <source>
        <dbReference type="Proteomes" id="UP000593758"/>
    </source>
</evidence>
<organism evidence="5 6">
    <name type="scientific">Ruania alkalisoli</name>
    <dbReference type="NCBI Taxonomy" id="2779775"/>
    <lineage>
        <taxon>Bacteria</taxon>
        <taxon>Bacillati</taxon>
        <taxon>Actinomycetota</taxon>
        <taxon>Actinomycetes</taxon>
        <taxon>Micrococcales</taxon>
        <taxon>Ruaniaceae</taxon>
        <taxon>Ruania</taxon>
    </lineage>
</organism>
<dbReference type="PANTHER" id="PTHR24421">
    <property type="entry name" value="NITRATE/NITRITE SENSOR PROTEIN NARX-RELATED"/>
    <property type="match status" value="1"/>
</dbReference>
<dbReference type="InterPro" id="IPR003018">
    <property type="entry name" value="GAF"/>
</dbReference>
<dbReference type="InterPro" id="IPR011712">
    <property type="entry name" value="Sig_transdc_His_kin_sub3_dim/P"/>
</dbReference>
<name>A0A7M1SS95_9MICO</name>
<dbReference type="SUPFAM" id="SSF55781">
    <property type="entry name" value="GAF domain-like"/>
    <property type="match status" value="2"/>
</dbReference>
<dbReference type="Gene3D" id="3.30.565.10">
    <property type="entry name" value="Histidine kinase-like ATPase, C-terminal domain"/>
    <property type="match status" value="1"/>
</dbReference>